<proteinExistence type="predicted"/>
<gene>
    <name evidence="1" type="ORF">K461DRAFT_91658</name>
</gene>
<name>A0A9P4J8R9_9PEZI</name>
<keyword evidence="2" id="KW-1185">Reference proteome</keyword>
<evidence type="ECO:0000313" key="2">
    <source>
        <dbReference type="Proteomes" id="UP000799439"/>
    </source>
</evidence>
<comment type="caution">
    <text evidence="1">The sequence shown here is derived from an EMBL/GenBank/DDBJ whole genome shotgun (WGS) entry which is preliminary data.</text>
</comment>
<dbReference type="OrthoDB" id="47059at2759"/>
<dbReference type="EMBL" id="ML996082">
    <property type="protein sequence ID" value="KAF2156170.1"/>
    <property type="molecule type" value="Genomic_DNA"/>
</dbReference>
<dbReference type="Proteomes" id="UP000799439">
    <property type="component" value="Unassembled WGS sequence"/>
</dbReference>
<dbReference type="AlphaFoldDB" id="A0A9P4J8R9"/>
<reference evidence="1" key="1">
    <citation type="journal article" date="2020" name="Stud. Mycol.">
        <title>101 Dothideomycetes genomes: a test case for predicting lifestyles and emergence of pathogens.</title>
        <authorList>
            <person name="Haridas S."/>
            <person name="Albert R."/>
            <person name="Binder M."/>
            <person name="Bloem J."/>
            <person name="Labutti K."/>
            <person name="Salamov A."/>
            <person name="Andreopoulos B."/>
            <person name="Baker S."/>
            <person name="Barry K."/>
            <person name="Bills G."/>
            <person name="Bluhm B."/>
            <person name="Cannon C."/>
            <person name="Castanera R."/>
            <person name="Culley D."/>
            <person name="Daum C."/>
            <person name="Ezra D."/>
            <person name="Gonzalez J."/>
            <person name="Henrissat B."/>
            <person name="Kuo A."/>
            <person name="Liang C."/>
            <person name="Lipzen A."/>
            <person name="Lutzoni F."/>
            <person name="Magnuson J."/>
            <person name="Mondo S."/>
            <person name="Nolan M."/>
            <person name="Ohm R."/>
            <person name="Pangilinan J."/>
            <person name="Park H.-J."/>
            <person name="Ramirez L."/>
            <person name="Alfaro M."/>
            <person name="Sun H."/>
            <person name="Tritt A."/>
            <person name="Yoshinaga Y."/>
            <person name="Zwiers L.-H."/>
            <person name="Turgeon B."/>
            <person name="Goodwin S."/>
            <person name="Spatafora J."/>
            <person name="Crous P."/>
            <person name="Grigoriev I."/>
        </authorList>
    </citation>
    <scope>NUCLEOTIDE SEQUENCE</scope>
    <source>
        <strain evidence="1">CBS 260.36</strain>
    </source>
</reference>
<accession>A0A9P4J8R9</accession>
<evidence type="ECO:0000313" key="1">
    <source>
        <dbReference type="EMBL" id="KAF2156170.1"/>
    </source>
</evidence>
<sequence length="200" mass="22289">MPLMIPLNSHEPDPPNGKAMGMRRLVWDPDSAMAFRELAGEEELLLLTPAATTAGSRCQPPPPLEHPDEVGDPFQALGEAIGEYHARVRHVPYLYWIGMTDVIYKWLDRVPTVVVVICEPSNRSQEDAQRILHGQLQFLQDALSAYNQINEGTEPAAISVLYFGTGHFNPPEGVALCLQFPPYDMVKLSVVARELLQRFG</sequence>
<organism evidence="1 2">
    <name type="scientific">Myriangium duriaei CBS 260.36</name>
    <dbReference type="NCBI Taxonomy" id="1168546"/>
    <lineage>
        <taxon>Eukaryota</taxon>
        <taxon>Fungi</taxon>
        <taxon>Dikarya</taxon>
        <taxon>Ascomycota</taxon>
        <taxon>Pezizomycotina</taxon>
        <taxon>Dothideomycetes</taxon>
        <taxon>Dothideomycetidae</taxon>
        <taxon>Myriangiales</taxon>
        <taxon>Myriangiaceae</taxon>
        <taxon>Myriangium</taxon>
    </lineage>
</organism>
<protein>
    <submittedName>
        <fullName evidence="1">Uncharacterized protein</fullName>
    </submittedName>
</protein>